<gene>
    <name evidence="1" type="ORF">BF93_00540</name>
</gene>
<dbReference type="eggNOG" id="ENOG50338GJ">
    <property type="taxonomic scope" value="Bacteria"/>
</dbReference>
<protein>
    <submittedName>
        <fullName evidence="1">Uncharacterized protein</fullName>
    </submittedName>
</protein>
<proteinExistence type="predicted"/>
<name>Z9JT04_9MICO</name>
<dbReference type="RefSeq" id="WP_051486849.1">
    <property type="nucleotide sequence ID" value="NZ_BAAAOW010000004.1"/>
</dbReference>
<comment type="caution">
    <text evidence="1">The sequence shown here is derived from an EMBL/GenBank/DDBJ whole genome shotgun (WGS) entry which is preliminary data.</text>
</comment>
<dbReference type="EMBL" id="JDYK01000010">
    <property type="protein sequence ID" value="EWS80892.1"/>
    <property type="molecule type" value="Genomic_DNA"/>
</dbReference>
<accession>Z9JT04</accession>
<sequence>MISIIQGFLSGEISDAVFLEELCGDRLDGLRHWPNAPAYVPHRDLMQYLLLADIDTPDGRYAVTSVLEEYLRDHGAAVAPTTRGRKAASDYELLLDVQPRWLDVTGDEMKELLAAAADAPEDSRRAQLKAMIKERYRYLRRPPRWLQSPQWPLVEQRAAVFVGQLDVSALHHDTAHLYVFVDEHSGNVVTVTQQM</sequence>
<dbReference type="AlphaFoldDB" id="Z9JT04"/>
<evidence type="ECO:0000313" key="1">
    <source>
        <dbReference type="EMBL" id="EWS80892.1"/>
    </source>
</evidence>
<reference evidence="1 2" key="1">
    <citation type="submission" date="2014-02" db="EMBL/GenBank/DDBJ databases">
        <title>Genome sequence of Brachybacterium phenoliresistens strain W13A50.</title>
        <authorList>
            <person name="Wang X."/>
        </authorList>
    </citation>
    <scope>NUCLEOTIDE SEQUENCE [LARGE SCALE GENOMIC DNA]</scope>
    <source>
        <strain evidence="1 2">W13A50</strain>
    </source>
</reference>
<dbReference type="PATRIC" id="fig|396014.3.peg.2147"/>
<dbReference type="HOGENOM" id="CLU_1389195_0_0_11"/>
<evidence type="ECO:0000313" key="2">
    <source>
        <dbReference type="Proteomes" id="UP000023067"/>
    </source>
</evidence>
<dbReference type="Proteomes" id="UP000023067">
    <property type="component" value="Unassembled WGS sequence"/>
</dbReference>
<organism evidence="1 2">
    <name type="scientific">Brachybacterium phenoliresistens</name>
    <dbReference type="NCBI Taxonomy" id="396014"/>
    <lineage>
        <taxon>Bacteria</taxon>
        <taxon>Bacillati</taxon>
        <taxon>Actinomycetota</taxon>
        <taxon>Actinomycetes</taxon>
        <taxon>Micrococcales</taxon>
        <taxon>Dermabacteraceae</taxon>
        <taxon>Brachybacterium</taxon>
    </lineage>
</organism>
<keyword evidence="2" id="KW-1185">Reference proteome</keyword>